<protein>
    <submittedName>
        <fullName evidence="2">Uncharacterized protein</fullName>
    </submittedName>
</protein>
<dbReference type="SUPFAM" id="SSF52833">
    <property type="entry name" value="Thioredoxin-like"/>
    <property type="match status" value="1"/>
</dbReference>
<dbReference type="STRING" id="1042311.A0A2T3ZGS9"/>
<evidence type="ECO:0000313" key="2">
    <source>
        <dbReference type="EMBL" id="PTB44014.1"/>
    </source>
</evidence>
<evidence type="ECO:0000313" key="3">
    <source>
        <dbReference type="Proteomes" id="UP000240493"/>
    </source>
</evidence>
<dbReference type="AlphaFoldDB" id="A0A2T3ZGS9"/>
<dbReference type="PANTHER" id="PTHR31902:SF14">
    <property type="entry name" value="ACTIN PATCHES DISTAL PROTEIN 1"/>
    <property type="match status" value="1"/>
</dbReference>
<sequence>MPPPAATANGHAAASPRMPVKQKMAVSLKSLMNSVLGAVPASVAGQLAAPSSSGGSAPMEVLFDKTSAEVDGDECLHDCESCSVKYPRGFKIDEEDVLYGQVKGWSTHVLVGTGKSDWVRDVADEKGSVMEAIQKVGGVTNGRLMLSASNIPTPHDTHDYSEPTTVILLPAFVTVQNVHPKNVSQLITGVINNAPTSASPLVPWRSVIPASLPSPDASLADLTINPCPHSAVILLCSQKTRDARCGQSAPLLRKELERHLRPLGLYRDLHDERPGGVGIYFISHVGGHKYSANVMVYRRPNPFGKDDEPLPEGVVEAVAAKEDAEEEAKDERKTKTEEGDKEDVGAAQCIWLARIRPEDCENLVRYTVLKGKVVKPERQLRGGFDRGRGLMSW</sequence>
<dbReference type="EMBL" id="KZ679258">
    <property type="protein sequence ID" value="PTB44014.1"/>
    <property type="molecule type" value="Genomic_DNA"/>
</dbReference>
<dbReference type="InterPro" id="IPR009737">
    <property type="entry name" value="Aim32/Apd1-like"/>
</dbReference>
<name>A0A2T3ZGS9_TRIA4</name>
<feature type="compositionally biased region" description="Basic and acidic residues" evidence="1">
    <location>
        <begin position="329"/>
        <end position="340"/>
    </location>
</feature>
<dbReference type="OrthoDB" id="10253744at2759"/>
<dbReference type="InterPro" id="IPR036249">
    <property type="entry name" value="Thioredoxin-like_sf"/>
</dbReference>
<reference evidence="2 3" key="1">
    <citation type="submission" date="2016-07" db="EMBL/GenBank/DDBJ databases">
        <title>Multiple horizontal gene transfer events from other fungi enriched the ability of initially mycotrophic Trichoderma (Ascomycota) to feed on dead plant biomass.</title>
        <authorList>
            <consortium name="DOE Joint Genome Institute"/>
            <person name="Aerts A."/>
            <person name="Atanasova L."/>
            <person name="Chenthamara K."/>
            <person name="Zhang J."/>
            <person name="Grujic M."/>
            <person name="Henrissat B."/>
            <person name="Kuo A."/>
            <person name="Salamov A."/>
            <person name="Lipzen A."/>
            <person name="Labutti K."/>
            <person name="Barry K."/>
            <person name="Miao Y."/>
            <person name="Rahimi M.J."/>
            <person name="Shen Q."/>
            <person name="Grigoriev I.V."/>
            <person name="Kubicek C.P."/>
            <person name="Druzhinina I.S."/>
        </authorList>
    </citation>
    <scope>NUCLEOTIDE SEQUENCE [LARGE SCALE GENOMIC DNA]</scope>
    <source>
        <strain evidence="2 3">CBS 433.97</strain>
    </source>
</reference>
<gene>
    <name evidence="2" type="ORF">M441DRAFT_160704</name>
</gene>
<accession>A0A2T3ZGS9</accession>
<proteinExistence type="predicted"/>
<dbReference type="Pfam" id="PF06999">
    <property type="entry name" value="Suc_Fer-like"/>
    <property type="match status" value="1"/>
</dbReference>
<feature type="region of interest" description="Disordered" evidence="1">
    <location>
        <begin position="320"/>
        <end position="340"/>
    </location>
</feature>
<organism evidence="2 3">
    <name type="scientific">Trichoderma asperellum (strain ATCC 204424 / CBS 433.97 / NBRC 101777)</name>
    <dbReference type="NCBI Taxonomy" id="1042311"/>
    <lineage>
        <taxon>Eukaryota</taxon>
        <taxon>Fungi</taxon>
        <taxon>Dikarya</taxon>
        <taxon>Ascomycota</taxon>
        <taxon>Pezizomycotina</taxon>
        <taxon>Sordariomycetes</taxon>
        <taxon>Hypocreomycetidae</taxon>
        <taxon>Hypocreales</taxon>
        <taxon>Hypocreaceae</taxon>
        <taxon>Trichoderma</taxon>
    </lineage>
</organism>
<dbReference type="PANTHER" id="PTHR31902">
    <property type="entry name" value="ACTIN PATCHES DISTAL PROTEIN 1"/>
    <property type="match status" value="1"/>
</dbReference>
<dbReference type="Gene3D" id="3.40.30.10">
    <property type="entry name" value="Glutaredoxin"/>
    <property type="match status" value="1"/>
</dbReference>
<evidence type="ECO:0000256" key="1">
    <source>
        <dbReference type="SAM" id="MobiDB-lite"/>
    </source>
</evidence>
<keyword evidence="3" id="KW-1185">Reference proteome</keyword>
<dbReference type="Proteomes" id="UP000240493">
    <property type="component" value="Unassembled WGS sequence"/>
</dbReference>